<dbReference type="EC" id="2.1.1.63" evidence="3"/>
<keyword evidence="6" id="KW-0808">Transferase</keyword>
<evidence type="ECO:0000256" key="8">
    <source>
        <dbReference type="ARBA" id="ARBA00023204"/>
    </source>
</evidence>
<evidence type="ECO:0000256" key="7">
    <source>
        <dbReference type="ARBA" id="ARBA00022763"/>
    </source>
</evidence>
<dbReference type="CDD" id="cd06445">
    <property type="entry name" value="ATase"/>
    <property type="match status" value="1"/>
</dbReference>
<evidence type="ECO:0000256" key="12">
    <source>
        <dbReference type="SAM" id="MobiDB-lite"/>
    </source>
</evidence>
<proteinExistence type="inferred from homology"/>
<dbReference type="InterPro" id="IPR001497">
    <property type="entry name" value="MethylDNA_cys_MeTrfase_AS"/>
</dbReference>
<comment type="catalytic activity">
    <reaction evidence="1">
        <text>a 4-O-methyl-thymidine in DNA + L-cysteinyl-[protein] = a thymidine in DNA + S-methyl-L-cysteinyl-[protein]</text>
        <dbReference type="Rhea" id="RHEA:53428"/>
        <dbReference type="Rhea" id="RHEA-COMP:10131"/>
        <dbReference type="Rhea" id="RHEA-COMP:10132"/>
        <dbReference type="Rhea" id="RHEA-COMP:13555"/>
        <dbReference type="Rhea" id="RHEA-COMP:13556"/>
        <dbReference type="ChEBI" id="CHEBI:29950"/>
        <dbReference type="ChEBI" id="CHEBI:82612"/>
        <dbReference type="ChEBI" id="CHEBI:137386"/>
        <dbReference type="ChEBI" id="CHEBI:137387"/>
        <dbReference type="EC" id="2.1.1.63"/>
    </reaction>
</comment>
<dbReference type="PANTHER" id="PTHR10815:SF13">
    <property type="entry name" value="METHYLATED-DNA--PROTEIN-CYSTEINE METHYLTRANSFERASE"/>
    <property type="match status" value="1"/>
</dbReference>
<comment type="caution">
    <text evidence="14">The sequence shown here is derived from an EMBL/GenBank/DDBJ whole genome shotgun (WGS) entry which is preliminary data.</text>
</comment>
<comment type="similarity">
    <text evidence="2">Belongs to the MGMT family.</text>
</comment>
<reference evidence="14" key="1">
    <citation type="journal article" date="2022" name="bioRxiv">
        <title>Genomics of Preaxostyla Flagellates Illuminates Evolutionary Transitions and the Path Towards Mitochondrial Loss.</title>
        <authorList>
            <person name="Novak L.V.F."/>
            <person name="Treitli S.C."/>
            <person name="Pyrih J."/>
            <person name="Halakuc P."/>
            <person name="Pipaliya S.V."/>
            <person name="Vacek V."/>
            <person name="Brzon O."/>
            <person name="Soukal P."/>
            <person name="Eme L."/>
            <person name="Dacks J.B."/>
            <person name="Karnkowska A."/>
            <person name="Elias M."/>
            <person name="Hampl V."/>
        </authorList>
    </citation>
    <scope>NUCLEOTIDE SEQUENCE</scope>
    <source>
        <strain evidence="14">RCP-MX</strain>
    </source>
</reference>
<evidence type="ECO:0000313" key="15">
    <source>
        <dbReference type="Proteomes" id="UP001141327"/>
    </source>
</evidence>
<feature type="compositionally biased region" description="Basic and acidic residues" evidence="12">
    <location>
        <begin position="232"/>
        <end position="241"/>
    </location>
</feature>
<dbReference type="Pfam" id="PF01035">
    <property type="entry name" value="DNA_binding_1"/>
    <property type="match status" value="1"/>
</dbReference>
<evidence type="ECO:0000256" key="9">
    <source>
        <dbReference type="ARBA" id="ARBA00030795"/>
    </source>
</evidence>
<organism evidence="14 15">
    <name type="scientific">Paratrimastix pyriformis</name>
    <dbReference type="NCBI Taxonomy" id="342808"/>
    <lineage>
        <taxon>Eukaryota</taxon>
        <taxon>Metamonada</taxon>
        <taxon>Preaxostyla</taxon>
        <taxon>Paratrimastigidae</taxon>
        <taxon>Paratrimastix</taxon>
    </lineage>
</organism>
<evidence type="ECO:0000256" key="6">
    <source>
        <dbReference type="ARBA" id="ARBA00022679"/>
    </source>
</evidence>
<feature type="domain" description="Methylated-DNA-[protein]-cysteine S-methyltransferase DNA binding" evidence="13">
    <location>
        <begin position="310"/>
        <end position="384"/>
    </location>
</feature>
<evidence type="ECO:0000256" key="4">
    <source>
        <dbReference type="ARBA" id="ARBA00015377"/>
    </source>
</evidence>
<evidence type="ECO:0000259" key="13">
    <source>
        <dbReference type="Pfam" id="PF01035"/>
    </source>
</evidence>
<accession>A0ABQ8UTA9</accession>
<keyword evidence="7" id="KW-0227">DNA damage</keyword>
<evidence type="ECO:0000256" key="2">
    <source>
        <dbReference type="ARBA" id="ARBA00008711"/>
    </source>
</evidence>
<evidence type="ECO:0000256" key="5">
    <source>
        <dbReference type="ARBA" id="ARBA00022603"/>
    </source>
</evidence>
<dbReference type="GO" id="GO:0032259">
    <property type="term" value="P:methylation"/>
    <property type="evidence" value="ECO:0007669"/>
    <property type="project" value="UniProtKB-KW"/>
</dbReference>
<evidence type="ECO:0000256" key="3">
    <source>
        <dbReference type="ARBA" id="ARBA00011918"/>
    </source>
</evidence>
<dbReference type="PANTHER" id="PTHR10815">
    <property type="entry name" value="METHYLATED-DNA--PROTEIN-CYSTEINE METHYLTRANSFERASE"/>
    <property type="match status" value="1"/>
</dbReference>
<dbReference type="EMBL" id="JAPMOS010000012">
    <property type="protein sequence ID" value="KAJ4460594.1"/>
    <property type="molecule type" value="Genomic_DNA"/>
</dbReference>
<dbReference type="SUPFAM" id="SSF46767">
    <property type="entry name" value="Methylated DNA-protein cysteine methyltransferase, C-terminal domain"/>
    <property type="match status" value="1"/>
</dbReference>
<feature type="compositionally biased region" description="Acidic residues" evidence="12">
    <location>
        <begin position="134"/>
        <end position="184"/>
    </location>
</feature>
<keyword evidence="15" id="KW-1185">Reference proteome</keyword>
<dbReference type="InterPro" id="IPR014048">
    <property type="entry name" value="MethylDNA_cys_MeTrfase_DNA-bd"/>
</dbReference>
<dbReference type="Proteomes" id="UP001141327">
    <property type="component" value="Unassembled WGS sequence"/>
</dbReference>
<evidence type="ECO:0000256" key="10">
    <source>
        <dbReference type="ARBA" id="ARBA00031621"/>
    </source>
</evidence>
<feature type="region of interest" description="Disordered" evidence="12">
    <location>
        <begin position="109"/>
        <end position="259"/>
    </location>
</feature>
<name>A0ABQ8UTA9_9EUKA</name>
<sequence>MSPKSTAPKKKVPVIQAGSKADWRDWLIGHHATMPRIWLEFHKAHSPGWKPDQVTYEDAVSTALCFGWIDSTVKGGENTFCRQFTPRKARSQWSQLNKKRARKMLKEGFMTPAGLRALPPDLRPAGKATGKAEAEDEAAEDEDDGNKEEVEEDKEMDDDGGDDDADDDDADDDDADDDDADDDDADKHGEADDDGAGEGGVPEEGAEEEKKTGDGQEGESAACAGGAEGDPGEGKDDEATPEHPTVPSKGPPSLLARPSPRALMNFLPRSDSHRIPTPRLQCALVGRWSLPPPPTHRFFSGGLFFPVVGSEIPRGKVTTYKALAAHLVCASSQAVGQALKKNPFAPRVPCHRVVASDGTIGGFMGQREGASIERKVRLLRGEGVDVTRASKERRVAKGLRRYAPKTVYSITRLAETLWTWDH</sequence>
<dbReference type="GO" id="GO:0008168">
    <property type="term" value="F:methyltransferase activity"/>
    <property type="evidence" value="ECO:0007669"/>
    <property type="project" value="UniProtKB-KW"/>
</dbReference>
<keyword evidence="8" id="KW-0234">DNA repair</keyword>
<evidence type="ECO:0000256" key="11">
    <source>
        <dbReference type="ARBA" id="ARBA00049348"/>
    </source>
</evidence>
<dbReference type="Gene3D" id="1.10.10.10">
    <property type="entry name" value="Winged helix-like DNA-binding domain superfamily/Winged helix DNA-binding domain"/>
    <property type="match status" value="1"/>
</dbReference>
<keyword evidence="5 14" id="KW-0489">Methyltransferase</keyword>
<evidence type="ECO:0000313" key="14">
    <source>
        <dbReference type="EMBL" id="KAJ4460594.1"/>
    </source>
</evidence>
<evidence type="ECO:0000256" key="1">
    <source>
        <dbReference type="ARBA" id="ARBA00001286"/>
    </source>
</evidence>
<comment type="catalytic activity">
    <reaction evidence="11">
        <text>a 6-O-methyl-2'-deoxyguanosine in DNA + L-cysteinyl-[protein] = S-methyl-L-cysteinyl-[protein] + a 2'-deoxyguanosine in DNA</text>
        <dbReference type="Rhea" id="RHEA:24000"/>
        <dbReference type="Rhea" id="RHEA-COMP:10131"/>
        <dbReference type="Rhea" id="RHEA-COMP:10132"/>
        <dbReference type="Rhea" id="RHEA-COMP:11367"/>
        <dbReference type="Rhea" id="RHEA-COMP:11368"/>
        <dbReference type="ChEBI" id="CHEBI:29950"/>
        <dbReference type="ChEBI" id="CHEBI:82612"/>
        <dbReference type="ChEBI" id="CHEBI:85445"/>
        <dbReference type="ChEBI" id="CHEBI:85448"/>
        <dbReference type="EC" id="2.1.1.63"/>
    </reaction>
</comment>
<dbReference type="InterPro" id="IPR036217">
    <property type="entry name" value="MethylDNA_cys_MeTrfase_DNAb"/>
</dbReference>
<gene>
    <name evidence="14" type="ORF">PAPYR_3232</name>
</gene>
<dbReference type="NCBIfam" id="TIGR00589">
    <property type="entry name" value="ogt"/>
    <property type="match status" value="1"/>
</dbReference>
<dbReference type="InterPro" id="IPR036388">
    <property type="entry name" value="WH-like_DNA-bd_sf"/>
</dbReference>
<dbReference type="PROSITE" id="PS00374">
    <property type="entry name" value="MGMT"/>
    <property type="match status" value="1"/>
</dbReference>
<protein>
    <recommendedName>
        <fullName evidence="4">Methylated-DNA--protein-cysteine methyltransferase</fullName>
        <ecNumber evidence="3">2.1.1.63</ecNumber>
    </recommendedName>
    <alternativeName>
        <fullName evidence="9">6-O-methylguanine-DNA methyltransferase</fullName>
    </alternativeName>
    <alternativeName>
        <fullName evidence="10">O-6-methylguanine-DNA-alkyltransferase</fullName>
    </alternativeName>
</protein>